<dbReference type="EMBL" id="WXWW01000029">
    <property type="protein sequence ID" value="NAW63879.1"/>
    <property type="molecule type" value="Genomic_DNA"/>
</dbReference>
<evidence type="ECO:0000256" key="1">
    <source>
        <dbReference type="SAM" id="SignalP"/>
    </source>
</evidence>
<evidence type="ECO:0000313" key="2">
    <source>
        <dbReference type="EMBL" id="NAW63879.1"/>
    </source>
</evidence>
<keyword evidence="1" id="KW-0732">Signal</keyword>
<evidence type="ECO:0000313" key="3">
    <source>
        <dbReference type="Proteomes" id="UP000465712"/>
    </source>
</evidence>
<dbReference type="Proteomes" id="UP000465712">
    <property type="component" value="Unassembled WGS sequence"/>
</dbReference>
<reference evidence="2 3" key="1">
    <citation type="submission" date="2017-05" db="EMBL/GenBank/DDBJ databases">
        <title>High clonality and local adaptation shapes Vibrionaceae linages within an endangered oasis.</title>
        <authorList>
            <person name="Vazquez-Rosas-Landa M."/>
        </authorList>
    </citation>
    <scope>NUCLEOTIDE SEQUENCE [LARGE SCALE GENOMIC DNA]</scope>
    <source>
        <strain evidence="2 3">P46_P4S1P180</strain>
    </source>
</reference>
<organism evidence="2 3">
    <name type="scientific">Photobacterium halotolerans</name>
    <dbReference type="NCBI Taxonomy" id="265726"/>
    <lineage>
        <taxon>Bacteria</taxon>
        <taxon>Pseudomonadati</taxon>
        <taxon>Pseudomonadota</taxon>
        <taxon>Gammaproteobacteria</taxon>
        <taxon>Vibrionales</taxon>
        <taxon>Vibrionaceae</taxon>
        <taxon>Photobacterium</taxon>
    </lineage>
</organism>
<feature type="chain" id="PRO_5031095299" description="Lipoprotein" evidence="1">
    <location>
        <begin position="18"/>
        <end position="110"/>
    </location>
</feature>
<proteinExistence type="predicted"/>
<protein>
    <recommendedName>
        <fullName evidence="4">Lipoprotein</fullName>
    </recommendedName>
</protein>
<sequence length="110" mass="12263">MRNFLFLLMAFSPAVLAECIPTACIGVGKEALLSVYPNQTGHIYLQAPAGKEKLNCKLVSDHFMVLKNTHPVFDAMYSTVLTALSTQKTLAVRIVENSEDCEVTYVRMYM</sequence>
<feature type="signal peptide" evidence="1">
    <location>
        <begin position="1"/>
        <end position="17"/>
    </location>
</feature>
<gene>
    <name evidence="2" type="ORF">CAG72_01500</name>
</gene>
<dbReference type="AlphaFoldDB" id="A0A7X4W812"/>
<name>A0A7X4W812_9GAMM</name>
<dbReference type="RefSeq" id="WP_161442336.1">
    <property type="nucleotide sequence ID" value="NZ_WXWW01000029.1"/>
</dbReference>
<evidence type="ECO:0008006" key="4">
    <source>
        <dbReference type="Google" id="ProtNLM"/>
    </source>
</evidence>
<comment type="caution">
    <text evidence="2">The sequence shown here is derived from an EMBL/GenBank/DDBJ whole genome shotgun (WGS) entry which is preliminary data.</text>
</comment>
<accession>A0A7X4W812</accession>